<dbReference type="AlphaFoldDB" id="A0A852UZE7"/>
<organism evidence="1 2">
    <name type="scientific">Streptosporangium sandarakinum</name>
    <dbReference type="NCBI Taxonomy" id="1260955"/>
    <lineage>
        <taxon>Bacteria</taxon>
        <taxon>Bacillati</taxon>
        <taxon>Actinomycetota</taxon>
        <taxon>Actinomycetes</taxon>
        <taxon>Streptosporangiales</taxon>
        <taxon>Streptosporangiaceae</taxon>
        <taxon>Streptosporangium</taxon>
    </lineage>
</organism>
<sequence>MTPELPDDPGTEQVRAWVELAELSQDPDFRAPVLDWSIQALRSQAPPSPAPGDR</sequence>
<evidence type="ECO:0000313" key="1">
    <source>
        <dbReference type="EMBL" id="NYF40404.1"/>
    </source>
</evidence>
<gene>
    <name evidence="1" type="ORF">HDA43_002563</name>
</gene>
<dbReference type="RefSeq" id="WP_246423970.1">
    <property type="nucleotide sequence ID" value="NZ_JACCCO010000001.1"/>
</dbReference>
<protein>
    <submittedName>
        <fullName evidence="1">Uncharacterized protein</fullName>
    </submittedName>
</protein>
<name>A0A852UZE7_9ACTN</name>
<comment type="caution">
    <text evidence="1">The sequence shown here is derived from an EMBL/GenBank/DDBJ whole genome shotgun (WGS) entry which is preliminary data.</text>
</comment>
<reference evidence="1 2" key="1">
    <citation type="submission" date="2020-07" db="EMBL/GenBank/DDBJ databases">
        <title>Sequencing the genomes of 1000 actinobacteria strains.</title>
        <authorList>
            <person name="Klenk H.-P."/>
        </authorList>
    </citation>
    <scope>NUCLEOTIDE SEQUENCE [LARGE SCALE GENOMIC DNA]</scope>
    <source>
        <strain evidence="1 2">DSM 45763</strain>
    </source>
</reference>
<dbReference type="EMBL" id="JACCCO010000001">
    <property type="protein sequence ID" value="NYF40404.1"/>
    <property type="molecule type" value="Genomic_DNA"/>
</dbReference>
<evidence type="ECO:0000313" key="2">
    <source>
        <dbReference type="Proteomes" id="UP000576393"/>
    </source>
</evidence>
<proteinExistence type="predicted"/>
<accession>A0A852UZE7</accession>
<dbReference type="Proteomes" id="UP000576393">
    <property type="component" value="Unassembled WGS sequence"/>
</dbReference>
<keyword evidence="2" id="KW-1185">Reference proteome</keyword>